<evidence type="ECO:0000313" key="2">
    <source>
        <dbReference type="Proteomes" id="UP001501710"/>
    </source>
</evidence>
<dbReference type="EMBL" id="BAABAS010000026">
    <property type="protein sequence ID" value="GAA4241087.1"/>
    <property type="molecule type" value="Genomic_DNA"/>
</dbReference>
<accession>A0ABP8CM85</accession>
<reference evidence="2" key="1">
    <citation type="journal article" date="2019" name="Int. J. Syst. Evol. Microbiol.">
        <title>The Global Catalogue of Microorganisms (GCM) 10K type strain sequencing project: providing services to taxonomists for standard genome sequencing and annotation.</title>
        <authorList>
            <consortium name="The Broad Institute Genomics Platform"/>
            <consortium name="The Broad Institute Genome Sequencing Center for Infectious Disease"/>
            <person name="Wu L."/>
            <person name="Ma J."/>
        </authorList>
    </citation>
    <scope>NUCLEOTIDE SEQUENCE [LARGE SCALE GENOMIC DNA]</scope>
    <source>
        <strain evidence="2">JCM 17440</strain>
    </source>
</reference>
<organism evidence="1 2">
    <name type="scientific">Actinomadura meridiana</name>
    <dbReference type="NCBI Taxonomy" id="559626"/>
    <lineage>
        <taxon>Bacteria</taxon>
        <taxon>Bacillati</taxon>
        <taxon>Actinomycetota</taxon>
        <taxon>Actinomycetes</taxon>
        <taxon>Streptosporangiales</taxon>
        <taxon>Thermomonosporaceae</taxon>
        <taxon>Actinomadura</taxon>
    </lineage>
</organism>
<comment type="caution">
    <text evidence="1">The sequence shown here is derived from an EMBL/GenBank/DDBJ whole genome shotgun (WGS) entry which is preliminary data.</text>
</comment>
<sequence>MIELPIAQGTAEAGGYETFHRWGLANVPGRVLLLKTSAFLIVHGSDSLRIDLADDRRASQAQVTLSYEPLTPHEHPTK</sequence>
<evidence type="ECO:0000313" key="1">
    <source>
        <dbReference type="EMBL" id="GAA4241087.1"/>
    </source>
</evidence>
<protein>
    <submittedName>
        <fullName evidence="1">Uncharacterized protein</fullName>
    </submittedName>
</protein>
<name>A0ABP8CM85_9ACTN</name>
<dbReference type="Proteomes" id="UP001501710">
    <property type="component" value="Unassembled WGS sequence"/>
</dbReference>
<keyword evidence="2" id="KW-1185">Reference proteome</keyword>
<gene>
    <name evidence="1" type="ORF">GCM10022254_68530</name>
</gene>
<proteinExistence type="predicted"/>